<accession>A0A0E9XFF0</accession>
<dbReference type="EMBL" id="GBXM01007120">
    <property type="protein sequence ID" value="JAI01458.1"/>
    <property type="molecule type" value="Transcribed_RNA"/>
</dbReference>
<evidence type="ECO:0000313" key="1">
    <source>
        <dbReference type="EMBL" id="JAI01458.1"/>
    </source>
</evidence>
<reference evidence="1" key="2">
    <citation type="journal article" date="2015" name="Fish Shellfish Immunol.">
        <title>Early steps in the European eel (Anguilla anguilla)-Vibrio vulnificus interaction in the gills: Role of the RtxA13 toxin.</title>
        <authorList>
            <person name="Callol A."/>
            <person name="Pajuelo D."/>
            <person name="Ebbesson L."/>
            <person name="Teles M."/>
            <person name="MacKenzie S."/>
            <person name="Amaro C."/>
        </authorList>
    </citation>
    <scope>NUCLEOTIDE SEQUENCE</scope>
</reference>
<protein>
    <submittedName>
        <fullName evidence="1">Uncharacterized protein</fullName>
    </submittedName>
</protein>
<reference evidence="1" key="1">
    <citation type="submission" date="2014-11" db="EMBL/GenBank/DDBJ databases">
        <authorList>
            <person name="Amaro Gonzalez C."/>
        </authorList>
    </citation>
    <scope>NUCLEOTIDE SEQUENCE</scope>
</reference>
<dbReference type="AlphaFoldDB" id="A0A0E9XFF0"/>
<name>A0A0E9XFF0_ANGAN</name>
<organism evidence="1">
    <name type="scientific">Anguilla anguilla</name>
    <name type="common">European freshwater eel</name>
    <name type="synonym">Muraena anguilla</name>
    <dbReference type="NCBI Taxonomy" id="7936"/>
    <lineage>
        <taxon>Eukaryota</taxon>
        <taxon>Metazoa</taxon>
        <taxon>Chordata</taxon>
        <taxon>Craniata</taxon>
        <taxon>Vertebrata</taxon>
        <taxon>Euteleostomi</taxon>
        <taxon>Actinopterygii</taxon>
        <taxon>Neopterygii</taxon>
        <taxon>Teleostei</taxon>
        <taxon>Anguilliformes</taxon>
        <taxon>Anguillidae</taxon>
        <taxon>Anguilla</taxon>
    </lineage>
</organism>
<sequence>MNRTQHFQRFLTRVGSVQVRVAFCDNCQQYRNLWLFLRYPLLEVEKLLLTKKGFKKKKKRITRFGKSAPHAFSKFFFYEDIGKRDLSGFPVLATLNIMYSSVTTSASNYNCRQCFGFASLWVWNSEKLLYI</sequence>
<proteinExistence type="predicted"/>